<dbReference type="AlphaFoldDB" id="A0A1H0V7L4"/>
<dbReference type="InterPro" id="IPR036388">
    <property type="entry name" value="WH-like_DNA-bd_sf"/>
</dbReference>
<reference evidence="8 10" key="1">
    <citation type="submission" date="2016-10" db="EMBL/GenBank/DDBJ databases">
        <authorList>
            <person name="de Groot N.N."/>
        </authorList>
    </citation>
    <scope>NUCLEOTIDE SEQUENCE [LARGE SCALE GENOMIC DNA]</scope>
    <source>
        <strain evidence="8 10">BS3776</strain>
    </source>
</reference>
<dbReference type="InterPro" id="IPR058163">
    <property type="entry name" value="LysR-type_TF_proteobact-type"/>
</dbReference>
<dbReference type="EMBL" id="MSTQ01000001">
    <property type="protein sequence ID" value="OLU06219.1"/>
    <property type="molecule type" value="Genomic_DNA"/>
</dbReference>
<dbReference type="SUPFAM" id="SSF53850">
    <property type="entry name" value="Periplasmic binding protein-like II"/>
    <property type="match status" value="1"/>
</dbReference>
<proteinExistence type="inferred from homology"/>
<evidence type="ECO:0000256" key="2">
    <source>
        <dbReference type="ARBA" id="ARBA00023015"/>
    </source>
</evidence>
<keyword evidence="9" id="KW-1185">Reference proteome</keyword>
<keyword evidence="3 8" id="KW-0238">DNA-binding</keyword>
<dbReference type="EMBL" id="LT629709">
    <property type="protein sequence ID" value="SDP74235.1"/>
    <property type="molecule type" value="Genomic_DNA"/>
</dbReference>
<dbReference type="PROSITE" id="PS50931">
    <property type="entry name" value="HTH_LYSR"/>
    <property type="match status" value="1"/>
</dbReference>
<evidence type="ECO:0000313" key="7">
    <source>
        <dbReference type="EMBL" id="OLU06219.1"/>
    </source>
</evidence>
<reference evidence="7" key="3">
    <citation type="submission" date="2017-01" db="EMBL/GenBank/DDBJ databases">
        <authorList>
            <person name="Mah S.A."/>
            <person name="Swanson W.J."/>
            <person name="Moy G.W."/>
            <person name="Vacquier V.D."/>
        </authorList>
    </citation>
    <scope>NUCLEOTIDE SEQUENCE [LARGE SCALE GENOMIC DNA]</scope>
    <source>
        <strain evidence="7">MT1</strain>
    </source>
</reference>
<reference evidence="6 11" key="4">
    <citation type="submission" date="2019-09" db="EMBL/GenBank/DDBJ databases">
        <title>Draft genome sequences of 48 bacterial type strains from the CCUG.</title>
        <authorList>
            <person name="Tunovic T."/>
            <person name="Pineiro-Iglesias B."/>
            <person name="Unosson C."/>
            <person name="Inganas E."/>
            <person name="Ohlen M."/>
            <person name="Cardew S."/>
            <person name="Jensie-Markopoulos S."/>
            <person name="Salva-Serra F."/>
            <person name="Jaen-Luchoro D."/>
            <person name="Karlsson R."/>
            <person name="Svensson-Stadler L."/>
            <person name="Chun J."/>
            <person name="Moore E."/>
        </authorList>
    </citation>
    <scope>NUCLEOTIDE SEQUENCE [LARGE SCALE GENOMIC DNA]</scope>
    <source>
        <strain evidence="6 11">CCUG 53116</strain>
    </source>
</reference>
<sequence>MSSLLNQSASLIAFVRAVEAGSFSAAARNAGTTPSAISKSIARLETELNAKLFRRSTRMLSLTPEGQAFFERVAPLLQAIDDSADALRHTGGARGHLRVSMPSDLGRLLMPRIHSVFLSDHPDVELDLTLLDHHVDVIREGYDVIFRAGSLTDSDLKSRTLAQLDMALVASPAFLSEWGNPGTVEELRALPFVRYQLNGRTLPIVFADGETLVPRGRIGLDSGFGLRAAALGEMGVAYLMKCTVQQELDSGALVRVLADRPLPSLAIHSLHAFGALTPIRIKLFADFVQQELHRLAGHAL</sequence>
<dbReference type="PANTHER" id="PTHR30537:SF5">
    <property type="entry name" value="HTH-TYPE TRANSCRIPTIONAL ACTIVATOR TTDR-RELATED"/>
    <property type="match status" value="1"/>
</dbReference>
<dbReference type="GO" id="GO:0003700">
    <property type="term" value="F:DNA-binding transcription factor activity"/>
    <property type="evidence" value="ECO:0007669"/>
    <property type="project" value="InterPro"/>
</dbReference>
<dbReference type="Proteomes" id="UP000460142">
    <property type="component" value="Unassembled WGS sequence"/>
</dbReference>
<evidence type="ECO:0000256" key="1">
    <source>
        <dbReference type="ARBA" id="ARBA00009437"/>
    </source>
</evidence>
<dbReference type="OrthoDB" id="9810065at2"/>
<comment type="similarity">
    <text evidence="1">Belongs to the LysR transcriptional regulatory family.</text>
</comment>
<dbReference type="Proteomes" id="UP000198549">
    <property type="component" value="Chromosome I"/>
</dbReference>
<evidence type="ECO:0000256" key="3">
    <source>
        <dbReference type="ARBA" id="ARBA00023125"/>
    </source>
</evidence>
<dbReference type="GO" id="GO:0003677">
    <property type="term" value="F:DNA binding"/>
    <property type="evidence" value="ECO:0007669"/>
    <property type="project" value="UniProtKB-KW"/>
</dbReference>
<dbReference type="EMBL" id="VZPS01000001">
    <property type="protein sequence ID" value="KAB0488724.1"/>
    <property type="molecule type" value="Genomic_DNA"/>
</dbReference>
<evidence type="ECO:0000256" key="4">
    <source>
        <dbReference type="ARBA" id="ARBA00023163"/>
    </source>
</evidence>
<evidence type="ECO:0000313" key="10">
    <source>
        <dbReference type="Proteomes" id="UP000198549"/>
    </source>
</evidence>
<accession>A0A1H0V7L4</accession>
<dbReference type="Pfam" id="PF03466">
    <property type="entry name" value="LysR_substrate"/>
    <property type="match status" value="1"/>
</dbReference>
<reference evidence="9" key="2">
    <citation type="submission" date="2017-01" db="EMBL/GenBank/DDBJ databases">
        <authorList>
            <person name="Poblete-Castro I."/>
        </authorList>
    </citation>
    <scope>NUCLEOTIDE SEQUENCE [LARGE SCALE GENOMIC DNA]</scope>
    <source>
        <strain evidence="9">DSM 18361 / CCUG 53116 / MT1</strain>
    </source>
</reference>
<evidence type="ECO:0000313" key="8">
    <source>
        <dbReference type="EMBL" id="SDP74235.1"/>
    </source>
</evidence>
<evidence type="ECO:0000313" key="9">
    <source>
        <dbReference type="Proteomes" id="UP000186756"/>
    </source>
</evidence>
<evidence type="ECO:0000313" key="11">
    <source>
        <dbReference type="Proteomes" id="UP000460142"/>
    </source>
</evidence>
<dbReference type="CDD" id="cd08422">
    <property type="entry name" value="PBP2_CrgA_like"/>
    <property type="match status" value="1"/>
</dbReference>
<dbReference type="InterPro" id="IPR005119">
    <property type="entry name" value="LysR_subst-bd"/>
</dbReference>
<dbReference type="InterPro" id="IPR036390">
    <property type="entry name" value="WH_DNA-bd_sf"/>
</dbReference>
<keyword evidence="2" id="KW-0805">Transcription regulation</keyword>
<feature type="domain" description="HTH lysR-type" evidence="5">
    <location>
        <begin position="11"/>
        <end position="63"/>
    </location>
</feature>
<dbReference type="Gene3D" id="3.40.190.290">
    <property type="match status" value="1"/>
</dbReference>
<dbReference type="PANTHER" id="PTHR30537">
    <property type="entry name" value="HTH-TYPE TRANSCRIPTIONAL REGULATOR"/>
    <property type="match status" value="1"/>
</dbReference>
<dbReference type="InterPro" id="IPR000847">
    <property type="entry name" value="LysR_HTH_N"/>
</dbReference>
<keyword evidence="4" id="KW-0804">Transcription</keyword>
<name>A0A1H0V7L4_PSERE</name>
<dbReference type="Gene3D" id="1.10.10.10">
    <property type="entry name" value="Winged helix-like DNA-binding domain superfamily/Winged helix DNA-binding domain"/>
    <property type="match status" value="1"/>
</dbReference>
<dbReference type="FunFam" id="1.10.10.10:FF:000001">
    <property type="entry name" value="LysR family transcriptional regulator"/>
    <property type="match status" value="1"/>
</dbReference>
<dbReference type="Proteomes" id="UP000186756">
    <property type="component" value="Unassembled WGS sequence"/>
</dbReference>
<dbReference type="RefSeq" id="WP_075944875.1">
    <property type="nucleotide sequence ID" value="NZ_LT629709.1"/>
</dbReference>
<evidence type="ECO:0000313" key="6">
    <source>
        <dbReference type="EMBL" id="KAB0488724.1"/>
    </source>
</evidence>
<dbReference type="Pfam" id="PF00126">
    <property type="entry name" value="HTH_1"/>
    <property type="match status" value="1"/>
</dbReference>
<dbReference type="SUPFAM" id="SSF46785">
    <property type="entry name" value="Winged helix' DNA-binding domain"/>
    <property type="match status" value="1"/>
</dbReference>
<gene>
    <name evidence="7" type="ORF">BVK86_02340</name>
    <name evidence="6" type="ORF">F7R15_02355</name>
    <name evidence="8" type="ORF">SAMN04490202_5911</name>
</gene>
<protein>
    <submittedName>
        <fullName evidence="8">DNA-binding transcriptional regulator, LysR family</fullName>
    </submittedName>
    <submittedName>
        <fullName evidence="6">LysR family transcriptional regulator</fullName>
    </submittedName>
</protein>
<evidence type="ECO:0000259" key="5">
    <source>
        <dbReference type="PROSITE" id="PS50931"/>
    </source>
</evidence>
<organism evidence="8 10">
    <name type="scientific">Pseudomonas reinekei</name>
    <dbReference type="NCBI Taxonomy" id="395598"/>
    <lineage>
        <taxon>Bacteria</taxon>
        <taxon>Pseudomonadati</taxon>
        <taxon>Pseudomonadota</taxon>
        <taxon>Gammaproteobacteria</taxon>
        <taxon>Pseudomonadales</taxon>
        <taxon>Pseudomonadaceae</taxon>
        <taxon>Pseudomonas</taxon>
    </lineage>
</organism>